<protein>
    <submittedName>
        <fullName evidence="2">Uncharacterized protein</fullName>
    </submittedName>
</protein>
<proteinExistence type="predicted"/>
<accession>A0AAV6FY18</accession>
<feature type="region of interest" description="Disordered" evidence="1">
    <location>
        <begin position="43"/>
        <end position="89"/>
    </location>
</feature>
<sequence length="89" mass="9733">MDFITPSWIRTQTDFNMVDKHIYIVQGEIATVVGAIKRNSRTTHTPLVGDLTGTAAPGAWEASTDSHPRSRDLCETDRHGCSRGLGGIH</sequence>
<dbReference type="AlphaFoldDB" id="A0AAV6FY18"/>
<organism evidence="2 3">
    <name type="scientific">Alosa alosa</name>
    <name type="common">allis shad</name>
    <dbReference type="NCBI Taxonomy" id="278164"/>
    <lineage>
        <taxon>Eukaryota</taxon>
        <taxon>Metazoa</taxon>
        <taxon>Chordata</taxon>
        <taxon>Craniata</taxon>
        <taxon>Vertebrata</taxon>
        <taxon>Euteleostomi</taxon>
        <taxon>Actinopterygii</taxon>
        <taxon>Neopterygii</taxon>
        <taxon>Teleostei</taxon>
        <taxon>Clupei</taxon>
        <taxon>Clupeiformes</taxon>
        <taxon>Clupeoidei</taxon>
        <taxon>Clupeidae</taxon>
        <taxon>Alosa</taxon>
    </lineage>
</organism>
<feature type="compositionally biased region" description="Basic and acidic residues" evidence="1">
    <location>
        <begin position="64"/>
        <end position="80"/>
    </location>
</feature>
<name>A0AAV6FY18_9TELE</name>
<evidence type="ECO:0000313" key="2">
    <source>
        <dbReference type="EMBL" id="KAG5266301.1"/>
    </source>
</evidence>
<evidence type="ECO:0000256" key="1">
    <source>
        <dbReference type="SAM" id="MobiDB-lite"/>
    </source>
</evidence>
<gene>
    <name evidence="2" type="ORF">AALO_G00229450</name>
</gene>
<dbReference type="Proteomes" id="UP000823561">
    <property type="component" value="Chromosome 18"/>
</dbReference>
<evidence type="ECO:0000313" key="3">
    <source>
        <dbReference type="Proteomes" id="UP000823561"/>
    </source>
</evidence>
<keyword evidence="3" id="KW-1185">Reference proteome</keyword>
<dbReference type="EMBL" id="JADWDJ010000018">
    <property type="protein sequence ID" value="KAG5266301.1"/>
    <property type="molecule type" value="Genomic_DNA"/>
</dbReference>
<reference evidence="2" key="1">
    <citation type="submission" date="2020-10" db="EMBL/GenBank/DDBJ databases">
        <title>Chromosome-scale genome assembly of the Allis shad, Alosa alosa.</title>
        <authorList>
            <person name="Margot Z."/>
            <person name="Christophe K."/>
            <person name="Cabau C."/>
            <person name="Louis A."/>
            <person name="Berthelot C."/>
            <person name="Parey E."/>
            <person name="Roest Crollius H."/>
            <person name="Montfort J."/>
            <person name="Robinson-Rechavi M."/>
            <person name="Bucao C."/>
            <person name="Bouchez O."/>
            <person name="Gislard M."/>
            <person name="Lluch J."/>
            <person name="Milhes M."/>
            <person name="Lampietro C."/>
            <person name="Lopez Roques C."/>
            <person name="Donnadieu C."/>
            <person name="Braasch I."/>
            <person name="Desvignes T."/>
            <person name="Postlethwait J."/>
            <person name="Bobe J."/>
            <person name="Guiguen Y."/>
        </authorList>
    </citation>
    <scope>NUCLEOTIDE SEQUENCE</scope>
    <source>
        <strain evidence="2">M-15738</strain>
        <tissue evidence="2">Blood</tissue>
    </source>
</reference>
<comment type="caution">
    <text evidence="2">The sequence shown here is derived from an EMBL/GenBank/DDBJ whole genome shotgun (WGS) entry which is preliminary data.</text>
</comment>